<dbReference type="VEuPathDB" id="FungiDB:BTJ68_08856"/>
<dbReference type="EMBL" id="QWIM01000682">
    <property type="protein sequence ID" value="RMY31948.1"/>
    <property type="molecule type" value="Genomic_DNA"/>
</dbReference>
<evidence type="ECO:0000256" key="1">
    <source>
        <dbReference type="SAM" id="Phobius"/>
    </source>
</evidence>
<evidence type="ECO:0000313" key="4">
    <source>
        <dbReference type="Proteomes" id="UP000271337"/>
    </source>
</evidence>
<dbReference type="AlphaFoldDB" id="A0A3M7AX19"/>
<accession>A0A3M7AX19</accession>
<sequence length="205" mass="22444">MADDAAAANHSTAYLSKTLTVLSYIWWPIGTLLSFIATFVLYLAKLLYWPIGFLLQPVIYLARFILTCLLAPFRLLVKLETLYIYLGTAALVGLIIGLIISLIYGSLSNIIGSNTAPAAAAAQSRLRSAREYRETKKRKKQNRLLSDETAAILSPVPASSPIRVAQRDQLPVGYGGGGMSDNVHRRGPFHGLLDQTIMEATDSDF</sequence>
<dbReference type="OrthoDB" id="4502894at2759"/>
<reference evidence="4 5" key="1">
    <citation type="journal article" date="2018" name="BMC Genomics">
        <title>Genomic evidence for intraspecific hybridization in a clonal and extremely halotolerant yeast.</title>
        <authorList>
            <person name="Gostincar C."/>
            <person name="Stajich J.E."/>
            <person name="Zupancic J."/>
            <person name="Zalar P."/>
            <person name="Gunde-Cimerman N."/>
        </authorList>
    </citation>
    <scope>NUCLEOTIDE SEQUENCE [LARGE SCALE GENOMIC DNA]</scope>
    <source>
        <strain evidence="3 5">EXF-6651</strain>
        <strain evidence="2 4">EXF-6669</strain>
    </source>
</reference>
<organism evidence="3 5">
    <name type="scientific">Hortaea werneckii</name>
    <name type="common">Black yeast</name>
    <name type="synonym">Cladosporium werneckii</name>
    <dbReference type="NCBI Taxonomy" id="91943"/>
    <lineage>
        <taxon>Eukaryota</taxon>
        <taxon>Fungi</taxon>
        <taxon>Dikarya</taxon>
        <taxon>Ascomycota</taxon>
        <taxon>Pezizomycotina</taxon>
        <taxon>Dothideomycetes</taxon>
        <taxon>Dothideomycetidae</taxon>
        <taxon>Mycosphaerellales</taxon>
        <taxon>Teratosphaeriaceae</taxon>
        <taxon>Hortaea</taxon>
    </lineage>
</organism>
<evidence type="ECO:0000313" key="2">
    <source>
        <dbReference type="EMBL" id="RMY03228.1"/>
    </source>
</evidence>
<proteinExistence type="predicted"/>
<feature type="transmembrane region" description="Helical" evidence="1">
    <location>
        <begin position="51"/>
        <end position="76"/>
    </location>
</feature>
<protein>
    <submittedName>
        <fullName evidence="3">Uncharacterized protein</fullName>
    </submittedName>
</protein>
<comment type="caution">
    <text evidence="3">The sequence shown here is derived from an EMBL/GenBank/DDBJ whole genome shotgun (WGS) entry which is preliminary data.</text>
</comment>
<evidence type="ECO:0000313" key="3">
    <source>
        <dbReference type="EMBL" id="RMY31948.1"/>
    </source>
</evidence>
<feature type="transmembrane region" description="Helical" evidence="1">
    <location>
        <begin position="82"/>
        <end position="104"/>
    </location>
</feature>
<keyword evidence="1" id="KW-0472">Membrane</keyword>
<feature type="transmembrane region" description="Helical" evidence="1">
    <location>
        <begin position="24"/>
        <end position="44"/>
    </location>
</feature>
<gene>
    <name evidence="3" type="ORF">D0866_06948</name>
    <name evidence="2" type="ORF">D0867_10763</name>
</gene>
<dbReference type="Proteomes" id="UP000271337">
    <property type="component" value="Unassembled WGS sequence"/>
</dbReference>
<dbReference type="EMBL" id="QWIL01001442">
    <property type="protein sequence ID" value="RMY03228.1"/>
    <property type="molecule type" value="Genomic_DNA"/>
</dbReference>
<keyword evidence="1" id="KW-1133">Transmembrane helix</keyword>
<name>A0A3M7AX19_HORWE</name>
<evidence type="ECO:0000313" key="5">
    <source>
        <dbReference type="Proteomes" id="UP000276864"/>
    </source>
</evidence>
<keyword evidence="1" id="KW-0812">Transmembrane</keyword>
<dbReference type="Proteomes" id="UP000276864">
    <property type="component" value="Unassembled WGS sequence"/>
</dbReference>